<protein>
    <submittedName>
        <fullName evidence="1">Uncharacterized protein</fullName>
    </submittedName>
</protein>
<evidence type="ECO:0000313" key="2">
    <source>
        <dbReference type="Proteomes" id="UP001228139"/>
    </source>
</evidence>
<accession>A0AA50HP61</accession>
<dbReference type="KEGG" id="epi:Q3V30_14540"/>
<dbReference type="AlphaFoldDB" id="A0AA50HP61"/>
<dbReference type="RefSeq" id="WP_306206770.1">
    <property type="nucleotide sequence ID" value="NZ_CP132353.1"/>
</dbReference>
<gene>
    <name evidence="1" type="ORF">Q3V30_14540</name>
</gene>
<sequence>MDELTLAQIHELCLQATQEAIHGFGWVNIDVGALNEEEMRLLEMGSINSVLNWRWAMERYSGEAADGLLHISIKLIGHQAANTLHAAIICKYDFRRSQFALCMLENFLEGNVTQMTGKVLIIALVYATTFCKAIGIDEIYIQNPTPGSRQRYVTYGFAQVWDDADKMSASVNNILLHIKAKVAAIELGNSSDRS</sequence>
<evidence type="ECO:0000313" key="1">
    <source>
        <dbReference type="EMBL" id="WLS77690.1"/>
    </source>
</evidence>
<proteinExistence type="predicted"/>
<reference evidence="1 2" key="1">
    <citation type="submission" date="2023-07" db="EMBL/GenBank/DDBJ databases">
        <title>Pathogenic bacteria of pear tree diseases.</title>
        <authorList>
            <person name="Zhang Z."/>
            <person name="He L."/>
            <person name="Huang R."/>
        </authorList>
    </citation>
    <scope>NUCLEOTIDE SEQUENCE [LARGE SCALE GENOMIC DNA]</scope>
    <source>
        <strain evidence="1 2">DE2</strain>
    </source>
</reference>
<dbReference type="Proteomes" id="UP001228139">
    <property type="component" value="Chromosome"/>
</dbReference>
<dbReference type="EMBL" id="CP132353">
    <property type="protein sequence ID" value="WLS77690.1"/>
    <property type="molecule type" value="Genomic_DNA"/>
</dbReference>
<name>A0AA50HP61_9GAMM</name>
<organism evidence="1 2">
    <name type="scientific">Erwinia pyri</name>
    <dbReference type="NCBI Taxonomy" id="3062598"/>
    <lineage>
        <taxon>Bacteria</taxon>
        <taxon>Pseudomonadati</taxon>
        <taxon>Pseudomonadota</taxon>
        <taxon>Gammaproteobacteria</taxon>
        <taxon>Enterobacterales</taxon>
        <taxon>Erwiniaceae</taxon>
        <taxon>Erwinia</taxon>
    </lineage>
</organism>
<keyword evidence="2" id="KW-1185">Reference proteome</keyword>